<protein>
    <recommendedName>
        <fullName evidence="3">GRAM domain-containing protein</fullName>
    </recommendedName>
</protein>
<dbReference type="GO" id="GO:0031490">
    <property type="term" value="F:chromatin DNA binding"/>
    <property type="evidence" value="ECO:0007669"/>
    <property type="project" value="TreeGrafter"/>
</dbReference>
<dbReference type="InParanoid" id="T0RYS9"/>
<dbReference type="AlphaFoldDB" id="T0RYS9"/>
<dbReference type="Proteomes" id="UP000030762">
    <property type="component" value="Unassembled WGS sequence"/>
</dbReference>
<evidence type="ECO:0008006" key="3">
    <source>
        <dbReference type="Google" id="ProtNLM"/>
    </source>
</evidence>
<dbReference type="SUPFAM" id="SSF50729">
    <property type="entry name" value="PH domain-like"/>
    <property type="match status" value="1"/>
</dbReference>
<reference evidence="1 2" key="1">
    <citation type="submission" date="2012-04" db="EMBL/GenBank/DDBJ databases">
        <title>The Genome Sequence of Saprolegnia declina VS20.</title>
        <authorList>
            <consortium name="The Broad Institute Genome Sequencing Platform"/>
            <person name="Russ C."/>
            <person name="Nusbaum C."/>
            <person name="Tyler B."/>
            <person name="van West P."/>
            <person name="Dieguez-Uribeondo J."/>
            <person name="de Bruijn I."/>
            <person name="Tripathy S."/>
            <person name="Jiang R."/>
            <person name="Young S.K."/>
            <person name="Zeng Q."/>
            <person name="Gargeya S."/>
            <person name="Fitzgerald M."/>
            <person name="Haas B."/>
            <person name="Abouelleil A."/>
            <person name="Alvarado L."/>
            <person name="Arachchi H.M."/>
            <person name="Berlin A."/>
            <person name="Chapman S.B."/>
            <person name="Goldberg J."/>
            <person name="Griggs A."/>
            <person name="Gujja S."/>
            <person name="Hansen M."/>
            <person name="Howarth C."/>
            <person name="Imamovic A."/>
            <person name="Larimer J."/>
            <person name="McCowen C."/>
            <person name="Montmayeur A."/>
            <person name="Murphy C."/>
            <person name="Neiman D."/>
            <person name="Pearson M."/>
            <person name="Priest M."/>
            <person name="Roberts A."/>
            <person name="Saif S."/>
            <person name="Shea T."/>
            <person name="Sisk P."/>
            <person name="Sykes S."/>
            <person name="Wortman J."/>
            <person name="Nusbaum C."/>
            <person name="Birren B."/>
        </authorList>
    </citation>
    <scope>NUCLEOTIDE SEQUENCE [LARGE SCALE GENOMIC DNA]</scope>
    <source>
        <strain evidence="1 2">VS20</strain>
    </source>
</reference>
<dbReference type="OMA" id="YPGQGGC"/>
<dbReference type="GO" id="GO:0005634">
    <property type="term" value="C:nucleus"/>
    <property type="evidence" value="ECO:0007669"/>
    <property type="project" value="TreeGrafter"/>
</dbReference>
<dbReference type="eggNOG" id="ENOG502RZ1T">
    <property type="taxonomic scope" value="Eukaryota"/>
</dbReference>
<dbReference type="PANTHER" id="PTHR31606">
    <property type="entry name" value="WW DOMAIN BINDING PROTEIN 2, ISOFORM E"/>
    <property type="match status" value="1"/>
</dbReference>
<dbReference type="RefSeq" id="XP_008608701.1">
    <property type="nucleotide sequence ID" value="XM_008610479.1"/>
</dbReference>
<name>T0RYS9_SAPDV</name>
<organism evidence="1 2">
    <name type="scientific">Saprolegnia diclina (strain VS20)</name>
    <dbReference type="NCBI Taxonomy" id="1156394"/>
    <lineage>
        <taxon>Eukaryota</taxon>
        <taxon>Sar</taxon>
        <taxon>Stramenopiles</taxon>
        <taxon>Oomycota</taxon>
        <taxon>Saprolegniomycetes</taxon>
        <taxon>Saprolegniales</taxon>
        <taxon>Saprolegniaceae</taxon>
        <taxon>Saprolegnia</taxon>
    </lineage>
</organism>
<dbReference type="GO" id="GO:0003713">
    <property type="term" value="F:transcription coactivator activity"/>
    <property type="evidence" value="ECO:0007669"/>
    <property type="project" value="InterPro"/>
</dbReference>
<dbReference type="OrthoDB" id="1259151at2759"/>
<dbReference type="VEuPathDB" id="FungiDB:SDRG_04795"/>
<dbReference type="GeneID" id="19945522"/>
<proteinExistence type="predicted"/>
<gene>
    <name evidence="1" type="ORF">SDRG_04795</name>
</gene>
<dbReference type="EMBL" id="JH767143">
    <property type="protein sequence ID" value="EQC37768.1"/>
    <property type="molecule type" value="Genomic_DNA"/>
</dbReference>
<evidence type="ECO:0000313" key="2">
    <source>
        <dbReference type="Proteomes" id="UP000030762"/>
    </source>
</evidence>
<dbReference type="InterPro" id="IPR044852">
    <property type="entry name" value="WBP2-like"/>
</dbReference>
<evidence type="ECO:0000313" key="1">
    <source>
        <dbReference type="EMBL" id="EQC37768.1"/>
    </source>
</evidence>
<sequence>MSADPILLADMTPMLVSPFERFDFVLSDVAFAITSGSGYPGEGGVYVGSRGRLFLSAYRLVYVELDASNRHFRSFSLPLYAIFANHQFRTPLLGRPVYEGVVAPVPGGGLVGHGRFKWTFCSVGFDEFESFYSAAFANSRALHASVMALETPSIVQVPGAEAFQRAPPTTKLAFCSPTNPFTLFVLRQPVRPKCADDHEHKASERV</sequence>
<accession>T0RYS9</accession>
<dbReference type="PANTHER" id="PTHR31606:SF1">
    <property type="entry name" value="WW DOMAIN BINDING PROTEIN 2, ISOFORM E"/>
    <property type="match status" value="1"/>
</dbReference>
<keyword evidence="2" id="KW-1185">Reference proteome</keyword>